<reference evidence="2 3" key="1">
    <citation type="journal article" date="2011" name="J. Bacteriol.">
        <title>Draft genome sequence of the thermoalkaliphilic Caldalkalibacillus thermarum strain TA2.A1.</title>
        <authorList>
            <person name="Kalamorz F."/>
            <person name="Keis S."/>
            <person name="McMillan D.G."/>
            <person name="Olsson K."/>
            <person name="Stanton J.A."/>
            <person name="Stockwell P."/>
            <person name="Black M.A."/>
            <person name="Klingeman D.M."/>
            <person name="Land M.L."/>
            <person name="Han C.S."/>
            <person name="Martin S.L."/>
            <person name="Becher S.A."/>
            <person name="Peddie C.J."/>
            <person name="Morgan H.W."/>
            <person name="Matthies D."/>
            <person name="Preiss L."/>
            <person name="Meier T."/>
            <person name="Brown S.D."/>
            <person name="Cook G.M."/>
        </authorList>
    </citation>
    <scope>NUCLEOTIDE SEQUENCE [LARGE SCALE GENOMIC DNA]</scope>
    <source>
        <strain evidence="2 3">TA2.A1</strain>
    </source>
</reference>
<dbReference type="AlphaFoldDB" id="F5L4V6"/>
<dbReference type="InterPro" id="IPR036614">
    <property type="entry name" value="RusA-like_sf"/>
</dbReference>
<name>F5L4V6_CALTT</name>
<accession>F5L4V6</accession>
<evidence type="ECO:0000256" key="1">
    <source>
        <dbReference type="SAM" id="MobiDB-lite"/>
    </source>
</evidence>
<evidence type="ECO:0000313" key="3">
    <source>
        <dbReference type="Proteomes" id="UP000010716"/>
    </source>
</evidence>
<organism evidence="2 3">
    <name type="scientific">Caldalkalibacillus thermarum (strain TA2.A1)</name>
    <dbReference type="NCBI Taxonomy" id="986075"/>
    <lineage>
        <taxon>Bacteria</taxon>
        <taxon>Bacillati</taxon>
        <taxon>Bacillota</taxon>
        <taxon>Bacilli</taxon>
        <taxon>Bacillales</taxon>
        <taxon>Bacillaceae</taxon>
        <taxon>Caldalkalibacillus</taxon>
    </lineage>
</organism>
<dbReference type="GO" id="GO:0006310">
    <property type="term" value="P:DNA recombination"/>
    <property type="evidence" value="ECO:0007669"/>
    <property type="project" value="InterPro"/>
</dbReference>
<sequence>MFYKPYPKAIEQVERLRTELYTRWLEGLKWVLYRDVQSKERYEQIKEVIPCKVEWQEDFDYPVLLVEYPGMMPHYDEYMKMKGKIRDIYQHSFNLANLHVPQKHIFEQAHVFIVHYFQNRIIRDLDNRYTNFIINNLRYAGYVPDDDWQHVWWTEIGLLGEKEKVQMYVVEVNRSGDFYTNYLMELRNRSLTIAETQENETTFEEHMLNLSLGKNDKDYDGYDDDPLPRKRNPKLKESLF</sequence>
<dbReference type="GO" id="GO:0000287">
    <property type="term" value="F:magnesium ion binding"/>
    <property type="evidence" value="ECO:0007669"/>
    <property type="project" value="InterPro"/>
</dbReference>
<feature type="region of interest" description="Disordered" evidence="1">
    <location>
        <begin position="219"/>
        <end position="240"/>
    </location>
</feature>
<gene>
    <name evidence="2" type="ORF">CathTA2_0819</name>
</gene>
<dbReference type="EMBL" id="AFCE01000094">
    <property type="protein sequence ID" value="EGL83608.1"/>
    <property type="molecule type" value="Genomic_DNA"/>
</dbReference>
<protein>
    <submittedName>
        <fullName evidence="2">Uncharacterized protein</fullName>
    </submittedName>
</protein>
<proteinExistence type="predicted"/>
<evidence type="ECO:0000313" key="2">
    <source>
        <dbReference type="EMBL" id="EGL83608.1"/>
    </source>
</evidence>
<comment type="caution">
    <text evidence="2">The sequence shown here is derived from an EMBL/GenBank/DDBJ whole genome shotgun (WGS) entry which is preliminary data.</text>
</comment>
<dbReference type="GO" id="GO:0006281">
    <property type="term" value="P:DNA repair"/>
    <property type="evidence" value="ECO:0007669"/>
    <property type="project" value="InterPro"/>
</dbReference>
<dbReference type="SUPFAM" id="SSF103084">
    <property type="entry name" value="Holliday junction resolvase RusA"/>
    <property type="match status" value="1"/>
</dbReference>
<dbReference type="eggNOG" id="ENOG502ZJ3U">
    <property type="taxonomic scope" value="Bacteria"/>
</dbReference>
<dbReference type="Proteomes" id="UP000010716">
    <property type="component" value="Unassembled WGS sequence"/>
</dbReference>